<dbReference type="EMBL" id="CP001739">
    <property type="protein sequence ID" value="ACZ10767.1"/>
    <property type="molecule type" value="Genomic_DNA"/>
</dbReference>
<dbReference type="RefSeq" id="WP_012863342.1">
    <property type="nucleotide sequence ID" value="NC_013517.1"/>
</dbReference>
<keyword evidence="2 5" id="KW-0732">Signal</keyword>
<evidence type="ECO:0000259" key="6">
    <source>
        <dbReference type="PROSITE" id="PS51123"/>
    </source>
</evidence>
<keyword evidence="3 4" id="KW-0472">Membrane</keyword>
<dbReference type="Pfam" id="PF13505">
    <property type="entry name" value="OMP_b-brl"/>
    <property type="match status" value="1"/>
</dbReference>
<gene>
    <name evidence="7" type="ordered locus">Sterm_3934</name>
</gene>
<keyword evidence="8" id="KW-1185">Reference proteome</keyword>
<dbReference type="Pfam" id="PF00691">
    <property type="entry name" value="OmpA"/>
    <property type="match status" value="1"/>
</dbReference>
<dbReference type="KEGG" id="str:Sterm_3934"/>
<dbReference type="InterPro" id="IPR006665">
    <property type="entry name" value="OmpA-like"/>
</dbReference>
<comment type="subcellular location">
    <subcellularLocation>
        <location evidence="1">Cell outer membrane</location>
    </subcellularLocation>
</comment>
<organism evidence="7 8">
    <name type="scientific">Sebaldella termitidis (strain ATCC 33386 / NCTC 11300)</name>
    <dbReference type="NCBI Taxonomy" id="526218"/>
    <lineage>
        <taxon>Bacteria</taxon>
        <taxon>Fusobacteriati</taxon>
        <taxon>Fusobacteriota</taxon>
        <taxon>Fusobacteriia</taxon>
        <taxon>Fusobacteriales</taxon>
        <taxon>Leptotrichiaceae</taxon>
        <taxon>Sebaldella</taxon>
    </lineage>
</organism>
<dbReference type="STRING" id="526218.Sterm_3934"/>
<dbReference type="InterPro" id="IPR006664">
    <property type="entry name" value="OMP_bac"/>
</dbReference>
<reference evidence="7 8" key="2">
    <citation type="journal article" date="2010" name="Stand. Genomic Sci.">
        <title>Complete genome sequence of Sebaldella termitidis type strain (NCTC 11300).</title>
        <authorList>
            <person name="Harmon-Smith M."/>
            <person name="Celia L."/>
            <person name="Chertkov O."/>
            <person name="Lapidus A."/>
            <person name="Copeland A."/>
            <person name="Glavina Del Rio T."/>
            <person name="Nolan M."/>
            <person name="Lucas S."/>
            <person name="Tice H."/>
            <person name="Cheng J.F."/>
            <person name="Han C."/>
            <person name="Detter J.C."/>
            <person name="Bruce D."/>
            <person name="Goodwin L."/>
            <person name="Pitluck S."/>
            <person name="Pati A."/>
            <person name="Liolios K."/>
            <person name="Ivanova N."/>
            <person name="Mavromatis K."/>
            <person name="Mikhailova N."/>
            <person name="Chen A."/>
            <person name="Palaniappan K."/>
            <person name="Land M."/>
            <person name="Hauser L."/>
            <person name="Chang Y.J."/>
            <person name="Jeffries C.D."/>
            <person name="Brettin T."/>
            <person name="Goker M."/>
            <person name="Beck B."/>
            <person name="Bristow J."/>
            <person name="Eisen J.A."/>
            <person name="Markowitz V."/>
            <person name="Hugenholtz P."/>
            <person name="Kyrpides N.C."/>
            <person name="Klenk H.P."/>
            <person name="Chen F."/>
        </authorList>
    </citation>
    <scope>NUCLEOTIDE SEQUENCE [LARGE SCALE GENOMIC DNA]</scope>
    <source>
        <strain evidence="8">ATCC 33386 / NCTC 11300</strain>
    </source>
</reference>
<feature type="chain" id="PRO_5003020758" evidence="5">
    <location>
        <begin position="19"/>
        <end position="358"/>
    </location>
</feature>
<evidence type="ECO:0000313" key="7">
    <source>
        <dbReference type="EMBL" id="ACZ10767.1"/>
    </source>
</evidence>
<dbReference type="CDD" id="cd07185">
    <property type="entry name" value="OmpA_C-like"/>
    <property type="match status" value="1"/>
</dbReference>
<dbReference type="HOGENOM" id="CLU_753978_0_0_0"/>
<accession>D1AGP7</accession>
<dbReference type="PANTHER" id="PTHR30329:SF20">
    <property type="entry name" value="EXPORTED PROTEIN"/>
    <property type="match status" value="1"/>
</dbReference>
<evidence type="ECO:0000256" key="5">
    <source>
        <dbReference type="SAM" id="SignalP"/>
    </source>
</evidence>
<dbReference type="InterPro" id="IPR027385">
    <property type="entry name" value="Beta-barrel_OMP"/>
</dbReference>
<name>D1AGP7_SEBTE</name>
<evidence type="ECO:0000256" key="2">
    <source>
        <dbReference type="ARBA" id="ARBA00022729"/>
    </source>
</evidence>
<evidence type="ECO:0000256" key="4">
    <source>
        <dbReference type="PROSITE-ProRule" id="PRU00473"/>
    </source>
</evidence>
<reference evidence="8" key="1">
    <citation type="submission" date="2009-09" db="EMBL/GenBank/DDBJ databases">
        <title>The complete chromosome of Sebaldella termitidis ATCC 33386.</title>
        <authorList>
            <consortium name="US DOE Joint Genome Institute (JGI-PGF)"/>
            <person name="Lucas S."/>
            <person name="Copeland A."/>
            <person name="Lapidus A."/>
            <person name="Glavina del Rio T."/>
            <person name="Dalin E."/>
            <person name="Tice H."/>
            <person name="Bruce D."/>
            <person name="Goodwin L."/>
            <person name="Pitluck S."/>
            <person name="Kyrpides N."/>
            <person name="Mavromatis K."/>
            <person name="Ivanova N."/>
            <person name="Mikhailova N."/>
            <person name="Sims D."/>
            <person name="Meincke L."/>
            <person name="Brettin T."/>
            <person name="Detter J.C."/>
            <person name="Han C."/>
            <person name="Larimer F."/>
            <person name="Land M."/>
            <person name="Hauser L."/>
            <person name="Markowitz V."/>
            <person name="Cheng J.F."/>
            <person name="Hugenholtz P."/>
            <person name="Woyke T."/>
            <person name="Wu D."/>
            <person name="Eisen J.A."/>
        </authorList>
    </citation>
    <scope>NUCLEOTIDE SEQUENCE [LARGE SCALE GENOMIC DNA]</scope>
    <source>
        <strain evidence="8">ATCC 33386 / NCTC 11300</strain>
    </source>
</reference>
<dbReference type="Proteomes" id="UP000000845">
    <property type="component" value="Chromosome"/>
</dbReference>
<dbReference type="Gene3D" id="3.30.1330.60">
    <property type="entry name" value="OmpA-like domain"/>
    <property type="match status" value="1"/>
</dbReference>
<evidence type="ECO:0000256" key="3">
    <source>
        <dbReference type="ARBA" id="ARBA00023136"/>
    </source>
</evidence>
<sequence length="358" mass="39477">MKKLVALLAVVASISATAAELQIKGGYDFKRNYISDYGSYDLKGGWTAGLEYLFDNQGEFEWGLGAEYKFGQSKGKIEDGDKHQIMTQVPIYATGKVNLFTSDSGKDRLYLIGRVGYSLNDAAGDYKDAGIRFKDGLYLAGGVGTEIGPFAIEALYERTQTPYDYAGTRDNDYTEMIGARIGYRIGNTVNDRSPKVVVQQVVVEKPVEVIKYVEKQVPVNTTVIDLNCRAAQKMCIINGFKVDGKVPNEAEQRDLRTIANILNAAVVDGGTINVVGHTDSTGSAAYNQKLSVERAQNVARLLREYGLKNTVKFGTITGKGLTQPMATNNTVEGRYQNRRVELFFDRVDFSKANVKFIN</sequence>
<evidence type="ECO:0000313" key="8">
    <source>
        <dbReference type="Proteomes" id="UP000000845"/>
    </source>
</evidence>
<feature type="domain" description="OmpA-like" evidence="6">
    <location>
        <begin position="227"/>
        <end position="348"/>
    </location>
</feature>
<dbReference type="SUPFAM" id="SSF103088">
    <property type="entry name" value="OmpA-like"/>
    <property type="match status" value="1"/>
</dbReference>
<dbReference type="InterPro" id="IPR036737">
    <property type="entry name" value="OmpA-like_sf"/>
</dbReference>
<dbReference type="PRINTS" id="PR01021">
    <property type="entry name" value="OMPADOMAIN"/>
</dbReference>
<evidence type="ECO:0000256" key="1">
    <source>
        <dbReference type="ARBA" id="ARBA00004442"/>
    </source>
</evidence>
<dbReference type="AlphaFoldDB" id="D1AGP7"/>
<dbReference type="InterPro" id="IPR050330">
    <property type="entry name" value="Bact_OuterMem_StrucFunc"/>
</dbReference>
<proteinExistence type="predicted"/>
<dbReference type="PROSITE" id="PS51123">
    <property type="entry name" value="OMPA_2"/>
    <property type="match status" value="1"/>
</dbReference>
<dbReference type="PANTHER" id="PTHR30329">
    <property type="entry name" value="STATOR ELEMENT OF FLAGELLAR MOTOR COMPLEX"/>
    <property type="match status" value="1"/>
</dbReference>
<dbReference type="eggNOG" id="COG2885">
    <property type="taxonomic scope" value="Bacteria"/>
</dbReference>
<protein>
    <submittedName>
        <fullName evidence="7">OmpA/MotB domain protein</fullName>
    </submittedName>
</protein>
<dbReference type="GO" id="GO:0009279">
    <property type="term" value="C:cell outer membrane"/>
    <property type="evidence" value="ECO:0007669"/>
    <property type="project" value="UniProtKB-SubCell"/>
</dbReference>
<feature type="signal peptide" evidence="5">
    <location>
        <begin position="1"/>
        <end position="18"/>
    </location>
</feature>